<dbReference type="EMBL" id="NMUH01009148">
    <property type="protein sequence ID" value="MQM19723.1"/>
    <property type="molecule type" value="Genomic_DNA"/>
</dbReference>
<keyword evidence="1" id="KW-0812">Transmembrane</keyword>
<proteinExistence type="predicted"/>
<feature type="transmembrane region" description="Helical" evidence="1">
    <location>
        <begin position="483"/>
        <end position="501"/>
    </location>
</feature>
<evidence type="ECO:0000313" key="2">
    <source>
        <dbReference type="EMBL" id="MQM19723.1"/>
    </source>
</evidence>
<accession>A0A843XKL1</accession>
<evidence type="ECO:0000313" key="3">
    <source>
        <dbReference type="Proteomes" id="UP000652761"/>
    </source>
</evidence>
<dbReference type="AlphaFoldDB" id="A0A843XKL1"/>
<organism evidence="2 3">
    <name type="scientific">Colocasia esculenta</name>
    <name type="common">Wild taro</name>
    <name type="synonym">Arum esculentum</name>
    <dbReference type="NCBI Taxonomy" id="4460"/>
    <lineage>
        <taxon>Eukaryota</taxon>
        <taxon>Viridiplantae</taxon>
        <taxon>Streptophyta</taxon>
        <taxon>Embryophyta</taxon>
        <taxon>Tracheophyta</taxon>
        <taxon>Spermatophyta</taxon>
        <taxon>Magnoliopsida</taxon>
        <taxon>Liliopsida</taxon>
        <taxon>Araceae</taxon>
        <taxon>Aroideae</taxon>
        <taxon>Colocasieae</taxon>
        <taxon>Colocasia</taxon>
    </lineage>
</organism>
<evidence type="ECO:0000256" key="1">
    <source>
        <dbReference type="SAM" id="Phobius"/>
    </source>
</evidence>
<keyword evidence="1" id="KW-1133">Transmembrane helix</keyword>
<sequence length="541" mass="58231">MGFPYCLVVFRGSSYSCVPWLSDGPLEGPCVPLACWACCGLQASGLAWFLLCLPHLFVWCSALEGLSHSEVVSIAWDPHPQEPLRECSGLRACSSWQPSWSTLELRGKRGLDSGAESIVEISCLGRDTEVVEVFSSQRGPDSPLSHCLSLRWFRSHVVVLGVGPQLGQAMVLRAFVCFYGSSISLFHGGEAGARLTISSNPSGSSDLWVAVQTSGSLAEVWEVGSLQLVSELGSIEIGVRLPCKIRVRAAVGCNCCCVACMASVVAWCVHAVMVRLALDSLEVAFLVWRTVAGKSRCGAPGRLRRIWVCVPLWLREPACGVAFIGTKLLSVEPIEVSLPCWLFPCCWGVYCVGCVCGLLSVHCCALCSAWSALLLGLSRYSVCRVASLVERCNTCLWLLSGWCWLVVSSGEVLPESFSVGSGGSESFSQDCSVLVSAVVVLPQGLSGFSQNYALVVLVEVLPGPACVVSAVLLAAVFSLMVRVVWSFGLCILVKVLPRIALCRFWRRFFLGVLCVRFGPPLCCPCGSKCAIWLGCVLVRFS</sequence>
<keyword evidence="3" id="KW-1185">Reference proteome</keyword>
<reference evidence="2" key="1">
    <citation type="submission" date="2017-07" db="EMBL/GenBank/DDBJ databases">
        <title>Taro Niue Genome Assembly and Annotation.</title>
        <authorList>
            <person name="Atibalentja N."/>
            <person name="Keating K."/>
            <person name="Fields C.J."/>
        </authorList>
    </citation>
    <scope>NUCLEOTIDE SEQUENCE</scope>
    <source>
        <strain evidence="2">Niue_2</strain>
        <tissue evidence="2">Leaf</tissue>
    </source>
</reference>
<comment type="caution">
    <text evidence="2">The sequence shown here is derived from an EMBL/GenBank/DDBJ whole genome shotgun (WGS) entry which is preliminary data.</text>
</comment>
<feature type="transmembrane region" description="Helical" evidence="1">
    <location>
        <begin position="452"/>
        <end position="477"/>
    </location>
</feature>
<gene>
    <name evidence="2" type="ORF">Taro_052733</name>
</gene>
<name>A0A843XKL1_COLES</name>
<keyword evidence="1" id="KW-0472">Membrane</keyword>
<dbReference type="Proteomes" id="UP000652761">
    <property type="component" value="Unassembled WGS sequence"/>
</dbReference>
<protein>
    <submittedName>
        <fullName evidence="2">Uncharacterized protein</fullName>
    </submittedName>
</protein>